<dbReference type="Gene3D" id="1.10.630.10">
    <property type="entry name" value="Cytochrome P450"/>
    <property type="match status" value="1"/>
</dbReference>
<dbReference type="RefSeq" id="XP_066920263.1">
    <property type="nucleotide sequence ID" value="XM_067064162.1"/>
</dbReference>
<evidence type="ECO:0000256" key="2">
    <source>
        <dbReference type="ARBA" id="ARBA00010617"/>
    </source>
</evidence>
<feature type="region of interest" description="Disordered" evidence="6">
    <location>
        <begin position="1"/>
        <end position="24"/>
    </location>
</feature>
<comment type="cofactor">
    <cofactor evidence="1">
        <name>heme</name>
        <dbReference type="ChEBI" id="CHEBI:30413"/>
    </cofactor>
</comment>
<sequence>MPVTLVKSFEEPSDDTVEKEDRDKKTMGKTLSKWMFKNANSVADMSEDRVQQVPGSLGLTLFNVMGLVKSGHLFYRNRRDRNKSNVYKVSIYQPRIVLCSFDGIRQMYENTAVRKEPSFGMFVFNQEILGNHTPLIFENDEIHHQRRHIFIELSKKIFCNKNFINELSQSISSELDHVIDTMTSQPSSDFEDALSGAVGNVVTRCIVGKTIDNELLKKWMDNCLIKKFKKARAEGPLVYEKIRQSVKEGPIFREFAAGLVKKNGLLEEDICNEIIFALIFNAYKALHGFVVSALVHLSNLSEDKQIKLQNDASNFHQSTDKTTELNSATDVENYTLEIFRLFPPASFVFRRVTENFVLPLKSGNYQVNKDDLLCGNVYLSQRDPDIFDNPDKLDPDRFQRQPHLKDYLTCFGAPFLQDSVPNIHKCGGQKLALTFAKVFVMHLLTLRIEYDGQPSWSGKKIKRIIGSDKPVRVKAIRK</sequence>
<organism evidence="7 8">
    <name type="scientific">Clytia hemisphaerica</name>
    <dbReference type="NCBI Taxonomy" id="252671"/>
    <lineage>
        <taxon>Eukaryota</taxon>
        <taxon>Metazoa</taxon>
        <taxon>Cnidaria</taxon>
        <taxon>Hydrozoa</taxon>
        <taxon>Hydroidolina</taxon>
        <taxon>Leptothecata</taxon>
        <taxon>Obeliida</taxon>
        <taxon>Clytiidae</taxon>
        <taxon>Clytia</taxon>
    </lineage>
</organism>
<dbReference type="EnsemblMetazoa" id="CLYHEMT012452.1">
    <property type="protein sequence ID" value="CLYHEMP012452.1"/>
    <property type="gene ID" value="CLYHEMG012452"/>
</dbReference>
<name>A0A7M5VHF0_9CNID</name>
<evidence type="ECO:0000256" key="6">
    <source>
        <dbReference type="SAM" id="MobiDB-lite"/>
    </source>
</evidence>
<dbReference type="GO" id="GO:0016705">
    <property type="term" value="F:oxidoreductase activity, acting on paired donors, with incorporation or reduction of molecular oxygen"/>
    <property type="evidence" value="ECO:0007669"/>
    <property type="project" value="InterPro"/>
</dbReference>
<dbReference type="GO" id="GO:0004497">
    <property type="term" value="F:monooxygenase activity"/>
    <property type="evidence" value="ECO:0007669"/>
    <property type="project" value="InterPro"/>
</dbReference>
<keyword evidence="3" id="KW-0479">Metal-binding</keyword>
<evidence type="ECO:0008006" key="9">
    <source>
        <dbReference type="Google" id="ProtNLM"/>
    </source>
</evidence>
<comment type="similarity">
    <text evidence="2">Belongs to the cytochrome P450 family.</text>
</comment>
<dbReference type="SUPFAM" id="SSF48264">
    <property type="entry name" value="Cytochrome P450"/>
    <property type="match status" value="1"/>
</dbReference>
<proteinExistence type="inferred from homology"/>
<evidence type="ECO:0000256" key="3">
    <source>
        <dbReference type="ARBA" id="ARBA00022723"/>
    </source>
</evidence>
<evidence type="ECO:0000313" key="7">
    <source>
        <dbReference type="EnsemblMetazoa" id="CLYHEMP012452.1"/>
    </source>
</evidence>
<keyword evidence="4" id="KW-0560">Oxidoreductase</keyword>
<dbReference type="GO" id="GO:0005506">
    <property type="term" value="F:iron ion binding"/>
    <property type="evidence" value="ECO:0007669"/>
    <property type="project" value="InterPro"/>
</dbReference>
<dbReference type="AlphaFoldDB" id="A0A7M5VHF0"/>
<dbReference type="PANTHER" id="PTHR24286">
    <property type="entry name" value="CYTOCHROME P450 26"/>
    <property type="match status" value="1"/>
</dbReference>
<dbReference type="GO" id="GO:0020037">
    <property type="term" value="F:heme binding"/>
    <property type="evidence" value="ECO:0007669"/>
    <property type="project" value="InterPro"/>
</dbReference>
<reference evidence="7" key="1">
    <citation type="submission" date="2021-01" db="UniProtKB">
        <authorList>
            <consortium name="EnsemblMetazoa"/>
        </authorList>
    </citation>
    <scope>IDENTIFICATION</scope>
</reference>
<keyword evidence="5" id="KW-0408">Iron</keyword>
<dbReference type="GeneID" id="136807579"/>
<dbReference type="OrthoDB" id="2789670at2759"/>
<dbReference type="InterPro" id="IPR036396">
    <property type="entry name" value="Cyt_P450_sf"/>
</dbReference>
<evidence type="ECO:0000256" key="1">
    <source>
        <dbReference type="ARBA" id="ARBA00001971"/>
    </source>
</evidence>
<protein>
    <recommendedName>
        <fullName evidence="9">Cytochrome P450</fullName>
    </recommendedName>
</protein>
<dbReference type="Pfam" id="PF00067">
    <property type="entry name" value="p450"/>
    <property type="match status" value="1"/>
</dbReference>
<dbReference type="Proteomes" id="UP000594262">
    <property type="component" value="Unplaced"/>
</dbReference>
<dbReference type="PANTHER" id="PTHR24286:SF228">
    <property type="entry name" value="C-22 STEROL DESATURASE ERG5"/>
    <property type="match status" value="1"/>
</dbReference>
<accession>A0A7M5VHF0</accession>
<dbReference type="GO" id="GO:0016125">
    <property type="term" value="P:sterol metabolic process"/>
    <property type="evidence" value="ECO:0007669"/>
    <property type="project" value="TreeGrafter"/>
</dbReference>
<evidence type="ECO:0000256" key="4">
    <source>
        <dbReference type="ARBA" id="ARBA00023002"/>
    </source>
</evidence>
<dbReference type="InterPro" id="IPR001128">
    <property type="entry name" value="Cyt_P450"/>
</dbReference>
<keyword evidence="8" id="KW-1185">Reference proteome</keyword>
<dbReference type="RefSeq" id="XP_066920265.1">
    <property type="nucleotide sequence ID" value="XM_067064164.1"/>
</dbReference>
<evidence type="ECO:0000256" key="5">
    <source>
        <dbReference type="ARBA" id="ARBA00023004"/>
    </source>
</evidence>
<evidence type="ECO:0000313" key="8">
    <source>
        <dbReference type="Proteomes" id="UP000594262"/>
    </source>
</evidence>
<dbReference type="EnsemblMetazoa" id="CLYHEMT012452.2">
    <property type="protein sequence ID" value="CLYHEMP012452.2"/>
    <property type="gene ID" value="CLYHEMG012452"/>
</dbReference>